<evidence type="ECO:0000313" key="7">
    <source>
        <dbReference type="EMBL" id="RKQ93605.1"/>
    </source>
</evidence>
<evidence type="ECO:0000256" key="4">
    <source>
        <dbReference type="PROSITE-ProRule" id="PRU00354"/>
    </source>
</evidence>
<proteinExistence type="inferred from homology"/>
<keyword evidence="2 4" id="KW-0808">Transferase</keyword>
<dbReference type="NCBIfam" id="NF037959">
    <property type="entry name" value="MFS_SpdSyn"/>
    <property type="match status" value="1"/>
</dbReference>
<dbReference type="RefSeq" id="WP_121251884.1">
    <property type="nucleotide sequence ID" value="NZ_RBIL01000001.1"/>
</dbReference>
<keyword evidence="3 4" id="KW-0620">Polyamine biosynthesis</keyword>
<dbReference type="OrthoDB" id="9761985at2"/>
<dbReference type="SUPFAM" id="SSF103473">
    <property type="entry name" value="MFS general substrate transporter"/>
    <property type="match status" value="1"/>
</dbReference>
<keyword evidence="5" id="KW-0472">Membrane</keyword>
<dbReference type="PROSITE" id="PS51006">
    <property type="entry name" value="PABS_2"/>
    <property type="match status" value="1"/>
</dbReference>
<evidence type="ECO:0000256" key="1">
    <source>
        <dbReference type="ARBA" id="ARBA00007867"/>
    </source>
</evidence>
<feature type="domain" description="PABS" evidence="6">
    <location>
        <begin position="220"/>
        <end position="464"/>
    </location>
</feature>
<dbReference type="SUPFAM" id="SSF53335">
    <property type="entry name" value="S-adenosyl-L-methionine-dependent methyltransferases"/>
    <property type="match status" value="1"/>
</dbReference>
<feature type="transmembrane region" description="Helical" evidence="5">
    <location>
        <begin position="187"/>
        <end position="206"/>
    </location>
</feature>
<comment type="similarity">
    <text evidence="1">Belongs to the spermidine/spermine synthase family.</text>
</comment>
<organism evidence="7 8">
    <name type="scientific">Solirubrobacter pauli</name>
    <dbReference type="NCBI Taxonomy" id="166793"/>
    <lineage>
        <taxon>Bacteria</taxon>
        <taxon>Bacillati</taxon>
        <taxon>Actinomycetota</taxon>
        <taxon>Thermoleophilia</taxon>
        <taxon>Solirubrobacterales</taxon>
        <taxon>Solirubrobacteraceae</taxon>
        <taxon>Solirubrobacter</taxon>
    </lineage>
</organism>
<sequence>MTALESRGAERRLRLPLEALVFAVGLSTLGAEIAATRLLAPFFGTSTVIWANTIAVVLLALSAGYKLGGTLADRRPSPYALCVCVLVGSALLAVVPFIAHPFLSLSVDAFDTVSVGAFAASLFGTLVLVAVPLLLLGTVSPWATRIKLDSVDEAGSVSGRLYAISTVGSLIGVFFVALWSIEAIGSQRTFLVLALLPALVAAVSIFDPRALVVPVVLGAALLIPPGTTKPPEDGDRVLYERETPYQYARVIEQEDGDRLLELNEGQAIHSLWRRDTVLTGGYWDGFLTMPFATGSGRPPARIAALGTAAGTVPRAYAQYYPETVIDAVDIDPELFKIGHRYFGLQARPQLREHTQDARPFLRQNEGPYDAIFVDAYRQPYIPFYLTTKEFFELVRSRLAPGGSVIVNIGHPNDSPALEEAMSATMGAVFKHVVRDPIRSQNSLVMASDTPLTAGGIANAPVSSDLQTLAQDSAARLEGPLRGGTVFTDDRAPVEWLIDASIVSYAAEENR</sequence>
<dbReference type="InterPro" id="IPR030374">
    <property type="entry name" value="PABS"/>
</dbReference>
<dbReference type="PANTHER" id="PTHR43317:SF1">
    <property type="entry name" value="THERMOSPERMINE SYNTHASE ACAULIS5"/>
    <property type="match status" value="1"/>
</dbReference>
<dbReference type="Proteomes" id="UP000278962">
    <property type="component" value="Unassembled WGS sequence"/>
</dbReference>
<keyword evidence="8" id="KW-1185">Reference proteome</keyword>
<evidence type="ECO:0000256" key="2">
    <source>
        <dbReference type="ARBA" id="ARBA00022679"/>
    </source>
</evidence>
<reference evidence="7 8" key="1">
    <citation type="submission" date="2018-10" db="EMBL/GenBank/DDBJ databases">
        <title>Genomic Encyclopedia of Archaeal and Bacterial Type Strains, Phase II (KMG-II): from individual species to whole genera.</title>
        <authorList>
            <person name="Goeker M."/>
        </authorList>
    </citation>
    <scope>NUCLEOTIDE SEQUENCE [LARGE SCALE GENOMIC DNA]</scope>
    <source>
        <strain evidence="7 8">DSM 14954</strain>
    </source>
</reference>
<dbReference type="EMBL" id="RBIL01000001">
    <property type="protein sequence ID" value="RKQ93605.1"/>
    <property type="molecule type" value="Genomic_DNA"/>
</dbReference>
<feature type="transmembrane region" description="Helical" evidence="5">
    <location>
        <begin position="79"/>
        <end position="103"/>
    </location>
</feature>
<feature type="transmembrane region" description="Helical" evidence="5">
    <location>
        <begin position="49"/>
        <end position="67"/>
    </location>
</feature>
<dbReference type="InterPro" id="IPR029063">
    <property type="entry name" value="SAM-dependent_MTases_sf"/>
</dbReference>
<dbReference type="CDD" id="cd02440">
    <property type="entry name" value="AdoMet_MTases"/>
    <property type="match status" value="1"/>
</dbReference>
<dbReference type="Pfam" id="PF01564">
    <property type="entry name" value="Spermine_synth"/>
    <property type="match status" value="1"/>
</dbReference>
<dbReference type="Gene3D" id="3.40.50.150">
    <property type="entry name" value="Vaccinia Virus protein VP39"/>
    <property type="match status" value="1"/>
</dbReference>
<feature type="transmembrane region" description="Helical" evidence="5">
    <location>
        <begin position="20"/>
        <end position="43"/>
    </location>
</feature>
<evidence type="ECO:0000259" key="6">
    <source>
        <dbReference type="PROSITE" id="PS51006"/>
    </source>
</evidence>
<protein>
    <recommendedName>
        <fullName evidence="6">PABS domain-containing protein</fullName>
    </recommendedName>
</protein>
<evidence type="ECO:0000256" key="5">
    <source>
        <dbReference type="SAM" id="Phobius"/>
    </source>
</evidence>
<feature type="transmembrane region" description="Helical" evidence="5">
    <location>
        <begin position="161"/>
        <end position="181"/>
    </location>
</feature>
<keyword evidence="5" id="KW-0812">Transmembrane</keyword>
<dbReference type="GO" id="GO:0006596">
    <property type="term" value="P:polyamine biosynthetic process"/>
    <property type="evidence" value="ECO:0007669"/>
    <property type="project" value="UniProtKB-UniRule"/>
</dbReference>
<comment type="caution">
    <text evidence="7">The sequence shown here is derived from an EMBL/GenBank/DDBJ whole genome shotgun (WGS) entry which is preliminary data.</text>
</comment>
<dbReference type="InterPro" id="IPR036259">
    <property type="entry name" value="MFS_trans_sf"/>
</dbReference>
<feature type="transmembrane region" description="Helical" evidence="5">
    <location>
        <begin position="115"/>
        <end position="140"/>
    </location>
</feature>
<feature type="active site" description="Proton acceptor" evidence="4">
    <location>
        <position position="374"/>
    </location>
</feature>
<gene>
    <name evidence="7" type="ORF">C8N24_3475</name>
</gene>
<dbReference type="AlphaFoldDB" id="A0A660LHA1"/>
<evidence type="ECO:0000313" key="8">
    <source>
        <dbReference type="Proteomes" id="UP000278962"/>
    </source>
</evidence>
<dbReference type="GO" id="GO:0016740">
    <property type="term" value="F:transferase activity"/>
    <property type="evidence" value="ECO:0007669"/>
    <property type="project" value="UniProtKB-UniRule"/>
</dbReference>
<dbReference type="PANTHER" id="PTHR43317">
    <property type="entry name" value="THERMOSPERMINE SYNTHASE ACAULIS5"/>
    <property type="match status" value="1"/>
</dbReference>
<name>A0A660LHA1_9ACTN</name>
<keyword evidence="5" id="KW-1133">Transmembrane helix</keyword>
<evidence type="ECO:0000256" key="3">
    <source>
        <dbReference type="ARBA" id="ARBA00023115"/>
    </source>
</evidence>
<accession>A0A660LHA1</accession>